<accession>A0AAV7WUV8</accession>
<proteinExistence type="predicted"/>
<dbReference type="Proteomes" id="UP001066276">
    <property type="component" value="Chromosome 1_1"/>
</dbReference>
<evidence type="ECO:0000313" key="2">
    <source>
        <dbReference type="Proteomes" id="UP001066276"/>
    </source>
</evidence>
<evidence type="ECO:0000313" key="1">
    <source>
        <dbReference type="EMBL" id="KAJ1216482.1"/>
    </source>
</evidence>
<name>A0AAV7WUV8_PLEWA</name>
<comment type="caution">
    <text evidence="1">The sequence shown here is derived from an EMBL/GenBank/DDBJ whole genome shotgun (WGS) entry which is preliminary data.</text>
</comment>
<dbReference type="EMBL" id="JANPWB010000001">
    <property type="protein sequence ID" value="KAJ1216482.1"/>
    <property type="molecule type" value="Genomic_DNA"/>
</dbReference>
<protein>
    <submittedName>
        <fullName evidence="1">Uncharacterized protein</fullName>
    </submittedName>
</protein>
<dbReference type="AlphaFoldDB" id="A0AAV7WUV8"/>
<gene>
    <name evidence="1" type="ORF">NDU88_004083</name>
</gene>
<organism evidence="1 2">
    <name type="scientific">Pleurodeles waltl</name>
    <name type="common">Iberian ribbed newt</name>
    <dbReference type="NCBI Taxonomy" id="8319"/>
    <lineage>
        <taxon>Eukaryota</taxon>
        <taxon>Metazoa</taxon>
        <taxon>Chordata</taxon>
        <taxon>Craniata</taxon>
        <taxon>Vertebrata</taxon>
        <taxon>Euteleostomi</taxon>
        <taxon>Amphibia</taxon>
        <taxon>Batrachia</taxon>
        <taxon>Caudata</taxon>
        <taxon>Salamandroidea</taxon>
        <taxon>Salamandridae</taxon>
        <taxon>Pleurodelinae</taxon>
        <taxon>Pleurodeles</taxon>
    </lineage>
</organism>
<sequence>MQYPYFCVGPSLAPYLISDPMGQLRRASLASARKWRPAGAPRGSVVRPARGGMMRSARVMRRIFAVDDCAL</sequence>
<reference evidence="1" key="1">
    <citation type="journal article" date="2022" name="bioRxiv">
        <title>Sequencing and chromosome-scale assembly of the giantPleurodeles waltlgenome.</title>
        <authorList>
            <person name="Brown T."/>
            <person name="Elewa A."/>
            <person name="Iarovenko S."/>
            <person name="Subramanian E."/>
            <person name="Araus A.J."/>
            <person name="Petzold A."/>
            <person name="Susuki M."/>
            <person name="Suzuki K.-i.T."/>
            <person name="Hayashi T."/>
            <person name="Toyoda A."/>
            <person name="Oliveira C."/>
            <person name="Osipova E."/>
            <person name="Leigh N.D."/>
            <person name="Simon A."/>
            <person name="Yun M.H."/>
        </authorList>
    </citation>
    <scope>NUCLEOTIDE SEQUENCE</scope>
    <source>
        <strain evidence="1">20211129_DDA</strain>
        <tissue evidence="1">Liver</tissue>
    </source>
</reference>
<keyword evidence="2" id="KW-1185">Reference proteome</keyword>